<feature type="domain" description="SF3 helicase" evidence="4">
    <location>
        <begin position="145"/>
        <end position="328"/>
    </location>
</feature>
<dbReference type="InterPro" id="IPR014015">
    <property type="entry name" value="Helicase_SF3_DNA-vir"/>
</dbReference>
<name>A0A1Y2C0L3_9FUNG</name>
<protein>
    <recommendedName>
        <fullName evidence="4">SF3 helicase domain-containing protein</fullName>
    </recommendedName>
</protein>
<keyword evidence="3" id="KW-0067">ATP-binding</keyword>
<evidence type="ECO:0000256" key="1">
    <source>
        <dbReference type="ARBA" id="ARBA00022741"/>
    </source>
</evidence>
<dbReference type="InterPro" id="IPR027417">
    <property type="entry name" value="P-loop_NTPase"/>
</dbReference>
<evidence type="ECO:0000313" key="5">
    <source>
        <dbReference type="EMBL" id="ORY40559.1"/>
    </source>
</evidence>
<dbReference type="Proteomes" id="UP000193642">
    <property type="component" value="Unassembled WGS sequence"/>
</dbReference>
<dbReference type="PROSITE" id="PS51206">
    <property type="entry name" value="SF3_HELICASE_1"/>
    <property type="match status" value="1"/>
</dbReference>
<dbReference type="GO" id="GO:0016787">
    <property type="term" value="F:hydrolase activity"/>
    <property type="evidence" value="ECO:0007669"/>
    <property type="project" value="UniProtKB-KW"/>
</dbReference>
<accession>A0A1Y2C0L3</accession>
<dbReference type="Gene3D" id="3.40.50.300">
    <property type="entry name" value="P-loop containing nucleotide triphosphate hydrolases"/>
    <property type="match status" value="1"/>
</dbReference>
<keyword evidence="2" id="KW-0378">Hydrolase</keyword>
<dbReference type="STRING" id="329046.A0A1Y2C0L3"/>
<evidence type="ECO:0000313" key="6">
    <source>
        <dbReference type="Proteomes" id="UP000193642"/>
    </source>
</evidence>
<dbReference type="Pfam" id="PF08706">
    <property type="entry name" value="D5_N"/>
    <property type="match status" value="1"/>
</dbReference>
<organism evidence="5 6">
    <name type="scientific">Rhizoclosmatium globosum</name>
    <dbReference type="NCBI Taxonomy" id="329046"/>
    <lineage>
        <taxon>Eukaryota</taxon>
        <taxon>Fungi</taxon>
        <taxon>Fungi incertae sedis</taxon>
        <taxon>Chytridiomycota</taxon>
        <taxon>Chytridiomycota incertae sedis</taxon>
        <taxon>Chytridiomycetes</taxon>
        <taxon>Chytridiales</taxon>
        <taxon>Chytriomycetaceae</taxon>
        <taxon>Rhizoclosmatium</taxon>
    </lineage>
</organism>
<dbReference type="PANTHER" id="PTHR35372">
    <property type="entry name" value="ATP BINDING PROTEIN-RELATED"/>
    <property type="match status" value="1"/>
</dbReference>
<dbReference type="PANTHER" id="PTHR35372:SF2">
    <property type="entry name" value="SF3 HELICASE DOMAIN-CONTAINING PROTEIN"/>
    <property type="match status" value="1"/>
</dbReference>
<evidence type="ECO:0000256" key="3">
    <source>
        <dbReference type="ARBA" id="ARBA00022840"/>
    </source>
</evidence>
<evidence type="ECO:0000256" key="2">
    <source>
        <dbReference type="ARBA" id="ARBA00022801"/>
    </source>
</evidence>
<dbReference type="EMBL" id="MCGO01000035">
    <property type="protein sequence ID" value="ORY40559.1"/>
    <property type="molecule type" value="Genomic_DNA"/>
</dbReference>
<dbReference type="GO" id="GO:0005524">
    <property type="term" value="F:ATP binding"/>
    <property type="evidence" value="ECO:0007669"/>
    <property type="project" value="UniProtKB-KW"/>
</dbReference>
<dbReference type="AlphaFoldDB" id="A0A1Y2C0L3"/>
<evidence type="ECO:0000259" key="4">
    <source>
        <dbReference type="PROSITE" id="PS51206"/>
    </source>
</evidence>
<keyword evidence="1" id="KW-0547">Nucleotide-binding</keyword>
<dbReference type="InterPro" id="IPR051620">
    <property type="entry name" value="ORF904-like_C"/>
</dbReference>
<keyword evidence="6" id="KW-1185">Reference proteome</keyword>
<gene>
    <name evidence="5" type="ORF">BCR33DRAFT_740382</name>
</gene>
<reference evidence="5 6" key="1">
    <citation type="submission" date="2016-07" db="EMBL/GenBank/DDBJ databases">
        <title>Pervasive Adenine N6-methylation of Active Genes in Fungi.</title>
        <authorList>
            <consortium name="DOE Joint Genome Institute"/>
            <person name="Mondo S.J."/>
            <person name="Dannebaum R.O."/>
            <person name="Kuo R.C."/>
            <person name="Labutti K."/>
            <person name="Haridas S."/>
            <person name="Kuo A."/>
            <person name="Salamov A."/>
            <person name="Ahrendt S.R."/>
            <person name="Lipzen A."/>
            <person name="Sullivan W."/>
            <person name="Andreopoulos W.B."/>
            <person name="Clum A."/>
            <person name="Lindquist E."/>
            <person name="Daum C."/>
            <person name="Ramamoorthy G.K."/>
            <person name="Gryganskyi A."/>
            <person name="Culley D."/>
            <person name="Magnuson J.K."/>
            <person name="James T.Y."/>
            <person name="O'Malley M.A."/>
            <person name="Stajich J.E."/>
            <person name="Spatafora J.W."/>
            <person name="Visel A."/>
            <person name="Grigoriev I.V."/>
        </authorList>
    </citation>
    <scope>NUCLEOTIDE SEQUENCE [LARGE SCALE GENOMIC DNA]</scope>
    <source>
        <strain evidence="5 6">JEL800</strain>
    </source>
</reference>
<sequence>MFGYFGNEWWSFLDGFWVQTKFPVDSFCTGQMVGFYELAKGWYSSNTSDSKLRDQRLVRLTTILGKLRNADQRRHVLEEMSVIFSSSQHGKGGNHFGDLLNNKRGLLAFKSGIYDFATQCLREFQSGDYISLSVGYDLPDEVDTVVRTDILNFIKSIMATDEDVRYLLKWGASCLVGYNHDELFTVWTGKGRNGKGVLAQLFEAALNNTTGGYMSTLQSTLLNTERPGSASPSPDLLNMRGKRLVMTSEPEKSKPIKGAVLKWLSGNDAISGRAMYGREMVTFKPQYQLVLQCNDIPELDADDEAIWMRSRFIQFPFQFVDSPTKEHERPIDKSLKTKVSMWGPQFAKLLLE</sequence>
<dbReference type="OrthoDB" id="2375545at2759"/>
<dbReference type="InterPro" id="IPR014818">
    <property type="entry name" value="Phage/plasmid_primase_P4_C"/>
</dbReference>
<comment type="caution">
    <text evidence="5">The sequence shown here is derived from an EMBL/GenBank/DDBJ whole genome shotgun (WGS) entry which is preliminary data.</text>
</comment>
<proteinExistence type="predicted"/>